<dbReference type="Pfam" id="PF01966">
    <property type="entry name" value="HD"/>
    <property type="match status" value="1"/>
</dbReference>
<dbReference type="SMART" id="SM00471">
    <property type="entry name" value="HDc"/>
    <property type="match status" value="1"/>
</dbReference>
<evidence type="ECO:0000313" key="2">
    <source>
        <dbReference type="EMBL" id="SDJ95848.1"/>
    </source>
</evidence>
<dbReference type="GO" id="GO:0008832">
    <property type="term" value="F:dGTPase activity"/>
    <property type="evidence" value="ECO:0007669"/>
    <property type="project" value="TreeGrafter"/>
</dbReference>
<dbReference type="PANTHER" id="PTHR11373:SF4">
    <property type="entry name" value="DEOXYNUCLEOSIDE TRIPHOSPHATE TRIPHOSPHOHYDROLASE SAMHD1"/>
    <property type="match status" value="1"/>
</dbReference>
<evidence type="ECO:0000313" key="3">
    <source>
        <dbReference type="Proteomes" id="UP000199433"/>
    </source>
</evidence>
<dbReference type="PROSITE" id="PS51831">
    <property type="entry name" value="HD"/>
    <property type="match status" value="1"/>
</dbReference>
<protein>
    <recommendedName>
        <fullName evidence="1">HD domain-containing protein</fullName>
    </recommendedName>
</protein>
<dbReference type="PANTHER" id="PTHR11373">
    <property type="entry name" value="DEOXYNUCLEOSIDE TRIPHOSPHATE TRIPHOSPHOHYDROLASE"/>
    <property type="match status" value="1"/>
</dbReference>
<dbReference type="InterPro" id="IPR050135">
    <property type="entry name" value="dGTPase-like"/>
</dbReference>
<dbReference type="Proteomes" id="UP000199433">
    <property type="component" value="Unassembled WGS sequence"/>
</dbReference>
<dbReference type="InterPro" id="IPR003607">
    <property type="entry name" value="HD/PDEase_dom"/>
</dbReference>
<sequence length="467" mass="54369">MVYFTQHLLVNIEEDGVEPTTMCIDSFEKQDRLPIEKVFKDPVHDYIHVRHKLILDLIDTKEFQRLRRIKQLGTAQFTFHGAEHSRFSHSLGVYELSRRIVDMFERNYPDDWDCSMRLVTLCAALLHDVGHGPFSHTFEKIFNTDHESLTTDIILSEGTEVNTILKRVSHDFPNQVASVITKQHPNPQVVQLISSQIDADRMDYLQRDAFFTGATYGAFDLSRILRVIRPYKDGIAFQYQGMHAVEDYIVSRFQMYMQVYFHPASRGMEVTLDRLLYRAKQLYKDQELYPAFDLLDPFFEEDPTLDDYLKLDDGVLQTAIILWTESDDAYLSELSKMFLHRKPLKSVTYIDGKDDDVVETLRDIVGHLTYDKNLYTMTNSSSDLPYDYKLKNKTPIHLMQSDGTLVELSKVSPIVKTLSGNLHGDHRLYVPKEFLEEQSDNINMFQEEYDAFQRHIVNGAIIHPNET</sequence>
<dbReference type="STRING" id="426701.SAMN04488098_100823"/>
<dbReference type="Pfam" id="PF19276">
    <property type="entry name" value="HD_assoc_2"/>
    <property type="match status" value="1"/>
</dbReference>
<dbReference type="SUPFAM" id="SSF109604">
    <property type="entry name" value="HD-domain/PDEase-like"/>
    <property type="match status" value="1"/>
</dbReference>
<keyword evidence="3" id="KW-1185">Reference proteome</keyword>
<name>A0A1G8XZ99_9LACT</name>
<organism evidence="2 3">
    <name type="scientific">Alkalibacterium thalassium</name>
    <dbReference type="NCBI Taxonomy" id="426701"/>
    <lineage>
        <taxon>Bacteria</taxon>
        <taxon>Bacillati</taxon>
        <taxon>Bacillota</taxon>
        <taxon>Bacilli</taxon>
        <taxon>Lactobacillales</taxon>
        <taxon>Carnobacteriaceae</taxon>
        <taxon>Alkalibacterium</taxon>
    </lineage>
</organism>
<dbReference type="GO" id="GO:0006203">
    <property type="term" value="P:dGTP catabolic process"/>
    <property type="evidence" value="ECO:0007669"/>
    <property type="project" value="TreeGrafter"/>
</dbReference>
<proteinExistence type="predicted"/>
<accession>A0A1G8XZ99</accession>
<evidence type="ECO:0000259" key="1">
    <source>
        <dbReference type="PROSITE" id="PS51831"/>
    </source>
</evidence>
<dbReference type="InterPro" id="IPR045509">
    <property type="entry name" value="HD_assoc_2"/>
</dbReference>
<dbReference type="InterPro" id="IPR006674">
    <property type="entry name" value="HD_domain"/>
</dbReference>
<dbReference type="Gene3D" id="1.10.3210.10">
    <property type="entry name" value="Hypothetical protein af1432"/>
    <property type="match status" value="1"/>
</dbReference>
<dbReference type="FunFam" id="1.10.3210.10:FF:000014">
    <property type="entry name" value="HD domain-containing protein"/>
    <property type="match status" value="1"/>
</dbReference>
<feature type="domain" description="HD" evidence="1">
    <location>
        <begin position="86"/>
        <end position="205"/>
    </location>
</feature>
<reference evidence="3" key="1">
    <citation type="submission" date="2016-10" db="EMBL/GenBank/DDBJ databases">
        <authorList>
            <person name="Varghese N."/>
            <person name="Submissions S."/>
        </authorList>
    </citation>
    <scope>NUCLEOTIDE SEQUENCE [LARGE SCALE GENOMIC DNA]</scope>
    <source>
        <strain evidence="3">DSM 19181</strain>
    </source>
</reference>
<dbReference type="AlphaFoldDB" id="A0A1G8XZ99"/>
<dbReference type="EMBL" id="FNFK01000008">
    <property type="protein sequence ID" value="SDJ95848.1"/>
    <property type="molecule type" value="Genomic_DNA"/>
</dbReference>
<dbReference type="CDD" id="cd00077">
    <property type="entry name" value="HDc"/>
    <property type="match status" value="1"/>
</dbReference>
<gene>
    <name evidence="2" type="ORF">SAMN04488098_100823</name>
</gene>